<evidence type="ECO:0000313" key="5">
    <source>
        <dbReference type="EMBL" id="KAJ7354456.1"/>
    </source>
</evidence>
<keyword evidence="2" id="KW-0597">Phosphoprotein</keyword>
<comment type="caution">
    <text evidence="5">The sequence shown here is derived from an EMBL/GenBank/DDBJ whole genome shotgun (WGS) entry which is preliminary data.</text>
</comment>
<feature type="non-terminal residue" evidence="5">
    <location>
        <position position="1"/>
    </location>
</feature>
<keyword evidence="3" id="KW-0808">Transferase</keyword>
<dbReference type="InterPro" id="IPR014030">
    <property type="entry name" value="Ketoacyl_synth_N"/>
</dbReference>
<evidence type="ECO:0000256" key="1">
    <source>
        <dbReference type="ARBA" id="ARBA00022450"/>
    </source>
</evidence>
<protein>
    <submittedName>
        <fullName evidence="5">Thiolase-like protein</fullName>
    </submittedName>
</protein>
<dbReference type="PROSITE" id="PS52004">
    <property type="entry name" value="KS3_2"/>
    <property type="match status" value="1"/>
</dbReference>
<evidence type="ECO:0000256" key="3">
    <source>
        <dbReference type="ARBA" id="ARBA00022679"/>
    </source>
</evidence>
<sequence length="289" mass="30459">WKGSGIGQILVDKGSFLKDIDLFDNVEFGISSRDARAMAPATRKLLEHSFLALLDSGIDYRKQNVGCFISGTSIELSNVSSPDEYESRGSLAGAPAMLANRISNHLDLLGPSIPLDTACSSSLMALHLAVQSILLGDCKAAVVGGCQLNHRLMDWITYSQSSLLSQDGKCKPFDESADGFARAEACVVIVIKPLVDALKDQDHIYATILGSSINSAGSGGPPGAPVAESQADAMLVAFERAGHSPSEAAYVELHATGTAKGDPTEANWVGQRFRRANELLVGSVKGNIG</sequence>
<name>A0AAD7ABZ2_9AGAR</name>
<gene>
    <name evidence="5" type="ORF">DFH08DRAFT_985048</name>
</gene>
<dbReference type="InterPro" id="IPR014031">
    <property type="entry name" value="Ketoacyl_synth_C"/>
</dbReference>
<dbReference type="Pfam" id="PF00109">
    <property type="entry name" value="ketoacyl-synt"/>
    <property type="match status" value="1"/>
</dbReference>
<accession>A0AAD7ABZ2</accession>
<dbReference type="SUPFAM" id="SSF53901">
    <property type="entry name" value="Thiolase-like"/>
    <property type="match status" value="1"/>
</dbReference>
<dbReference type="PROSITE" id="PS00606">
    <property type="entry name" value="KS3_1"/>
    <property type="match status" value="1"/>
</dbReference>
<dbReference type="InterPro" id="IPR018201">
    <property type="entry name" value="Ketoacyl_synth_AS"/>
</dbReference>
<dbReference type="Gene3D" id="3.40.47.10">
    <property type="match status" value="1"/>
</dbReference>
<evidence type="ECO:0000259" key="4">
    <source>
        <dbReference type="PROSITE" id="PS52004"/>
    </source>
</evidence>
<feature type="non-terminal residue" evidence="5">
    <location>
        <position position="289"/>
    </location>
</feature>
<feature type="domain" description="Ketosynthase family 3 (KS3)" evidence="4">
    <location>
        <begin position="1"/>
        <end position="289"/>
    </location>
</feature>
<dbReference type="InterPro" id="IPR020841">
    <property type="entry name" value="PKS_Beta-ketoAc_synthase_dom"/>
</dbReference>
<keyword evidence="1" id="KW-0596">Phosphopantetheine</keyword>
<dbReference type="PANTHER" id="PTHR43775">
    <property type="entry name" value="FATTY ACID SYNTHASE"/>
    <property type="match status" value="1"/>
</dbReference>
<organism evidence="5 6">
    <name type="scientific">Mycena albidolilacea</name>
    <dbReference type="NCBI Taxonomy" id="1033008"/>
    <lineage>
        <taxon>Eukaryota</taxon>
        <taxon>Fungi</taxon>
        <taxon>Dikarya</taxon>
        <taxon>Basidiomycota</taxon>
        <taxon>Agaricomycotina</taxon>
        <taxon>Agaricomycetes</taxon>
        <taxon>Agaricomycetidae</taxon>
        <taxon>Agaricales</taxon>
        <taxon>Marasmiineae</taxon>
        <taxon>Mycenaceae</taxon>
        <taxon>Mycena</taxon>
    </lineage>
</organism>
<dbReference type="CDD" id="cd00833">
    <property type="entry name" value="PKS"/>
    <property type="match status" value="1"/>
</dbReference>
<keyword evidence="6" id="KW-1185">Reference proteome</keyword>
<dbReference type="AlphaFoldDB" id="A0AAD7ABZ2"/>
<dbReference type="GO" id="GO:0004312">
    <property type="term" value="F:fatty acid synthase activity"/>
    <property type="evidence" value="ECO:0007669"/>
    <property type="project" value="TreeGrafter"/>
</dbReference>
<dbReference type="InterPro" id="IPR050091">
    <property type="entry name" value="PKS_NRPS_Biosynth_Enz"/>
</dbReference>
<reference evidence="5" key="1">
    <citation type="submission" date="2023-03" db="EMBL/GenBank/DDBJ databases">
        <title>Massive genome expansion in bonnet fungi (Mycena s.s.) driven by repeated elements and novel gene families across ecological guilds.</title>
        <authorList>
            <consortium name="Lawrence Berkeley National Laboratory"/>
            <person name="Harder C.B."/>
            <person name="Miyauchi S."/>
            <person name="Viragh M."/>
            <person name="Kuo A."/>
            <person name="Thoen E."/>
            <person name="Andreopoulos B."/>
            <person name="Lu D."/>
            <person name="Skrede I."/>
            <person name="Drula E."/>
            <person name="Henrissat B."/>
            <person name="Morin E."/>
            <person name="Kohler A."/>
            <person name="Barry K."/>
            <person name="LaButti K."/>
            <person name="Morin E."/>
            <person name="Salamov A."/>
            <person name="Lipzen A."/>
            <person name="Mereny Z."/>
            <person name="Hegedus B."/>
            <person name="Baldrian P."/>
            <person name="Stursova M."/>
            <person name="Weitz H."/>
            <person name="Taylor A."/>
            <person name="Grigoriev I.V."/>
            <person name="Nagy L.G."/>
            <person name="Martin F."/>
            <person name="Kauserud H."/>
        </authorList>
    </citation>
    <scope>NUCLEOTIDE SEQUENCE</scope>
    <source>
        <strain evidence="5">CBHHK002</strain>
    </source>
</reference>
<dbReference type="InterPro" id="IPR016039">
    <property type="entry name" value="Thiolase-like"/>
</dbReference>
<dbReference type="GO" id="GO:0006633">
    <property type="term" value="P:fatty acid biosynthetic process"/>
    <property type="evidence" value="ECO:0007669"/>
    <property type="project" value="InterPro"/>
</dbReference>
<dbReference type="EMBL" id="JARIHO010000010">
    <property type="protein sequence ID" value="KAJ7354456.1"/>
    <property type="molecule type" value="Genomic_DNA"/>
</dbReference>
<dbReference type="Pfam" id="PF02801">
    <property type="entry name" value="Ketoacyl-synt_C"/>
    <property type="match status" value="1"/>
</dbReference>
<evidence type="ECO:0000256" key="2">
    <source>
        <dbReference type="ARBA" id="ARBA00022553"/>
    </source>
</evidence>
<dbReference type="Proteomes" id="UP001218218">
    <property type="component" value="Unassembled WGS sequence"/>
</dbReference>
<dbReference type="SMART" id="SM00825">
    <property type="entry name" value="PKS_KS"/>
    <property type="match status" value="1"/>
</dbReference>
<dbReference type="PANTHER" id="PTHR43775:SF37">
    <property type="entry name" value="SI:DKEY-61P9.11"/>
    <property type="match status" value="1"/>
</dbReference>
<dbReference type="GO" id="GO:0004315">
    <property type="term" value="F:3-oxoacyl-[acyl-carrier-protein] synthase activity"/>
    <property type="evidence" value="ECO:0007669"/>
    <property type="project" value="InterPro"/>
</dbReference>
<proteinExistence type="predicted"/>
<evidence type="ECO:0000313" key="6">
    <source>
        <dbReference type="Proteomes" id="UP001218218"/>
    </source>
</evidence>